<dbReference type="AlphaFoldDB" id="A0A505MLK9"/>
<gene>
    <name evidence="1" type="ORF">ABR2091_1223</name>
    <name evidence="2" type="ORF">GSE42_07190</name>
</gene>
<dbReference type="EMBL" id="LN997846">
    <property type="protein sequence ID" value="CUW34627.1"/>
    <property type="molecule type" value="Genomic_DNA"/>
</dbReference>
<reference evidence="2 4" key="2">
    <citation type="journal article" date="2017" name="Ann. Clin. Microbiol. Antimicrob.">
        <title>New eight genes identified at the clinical multidrug-resistant Acinetobacter baumannii DMS06669 strain in a Vietnam hospital.</title>
        <authorList>
            <person name="Si-Tuan N."/>
            <person name="Ngoc H.M."/>
            <person name="Hang P.T.T."/>
            <person name="Nguyen C."/>
            <person name="Van P.H."/>
            <person name="Huong N.T."/>
        </authorList>
    </citation>
    <scope>NUCLEOTIDE SEQUENCE [LARGE SCALE GENOMIC DNA]</scope>
    <source>
        <strain evidence="2 4">DMS06669</strain>
    </source>
</reference>
<dbReference type="Proteomes" id="UP000480763">
    <property type="component" value="Unassembled WGS sequence"/>
</dbReference>
<evidence type="ECO:0000313" key="1">
    <source>
        <dbReference type="EMBL" id="CUW34627.1"/>
    </source>
</evidence>
<accession>A0A505MLK9</accession>
<evidence type="ECO:0000313" key="2">
    <source>
        <dbReference type="EMBL" id="MYM77711.1"/>
    </source>
</evidence>
<proteinExistence type="predicted"/>
<sequence>MKCLNDFLNLDGFIFDDEYNSICLDRDHFTPGYLTALAGFIKAHNVPEREFHASDEQISYLRTIGFHRELWQIGDNINRVNCGRTYSPLTPLKSPGEVDLANTTINNCIRELVNHEKSEGIASLLRVVGELHDNVWSHGKSTGFSMAQRTKVPNTNGMDHYIEFALADKGLGFLEELKRARIEIKDHQSAIEWCIQEGNSSKLKNKSEDDWTQRLPDDLIGGDPMMGFGGEVPENNHQGLGLAHLIKLIIDYKGELQLCTGNALLLIDSSGKRSYKILKNEWKGVAISCRFKMSELRQSIKKNTLEDSARKHIIMERLRGVKNDQSI</sequence>
<dbReference type="EMBL" id="WWCH01000001">
    <property type="protein sequence ID" value="MYM77711.1"/>
    <property type="molecule type" value="Genomic_DNA"/>
</dbReference>
<evidence type="ECO:0000313" key="3">
    <source>
        <dbReference type="Proteomes" id="UP000066661"/>
    </source>
</evidence>
<organism evidence="2 4">
    <name type="scientific">Acinetobacter baumannii</name>
    <dbReference type="NCBI Taxonomy" id="470"/>
    <lineage>
        <taxon>Bacteria</taxon>
        <taxon>Pseudomonadati</taxon>
        <taxon>Pseudomonadota</taxon>
        <taxon>Gammaproteobacteria</taxon>
        <taxon>Moraxellales</taxon>
        <taxon>Moraxellaceae</taxon>
        <taxon>Acinetobacter</taxon>
        <taxon>Acinetobacter calcoaceticus/baumannii complex</taxon>
    </lineage>
</organism>
<reference evidence="1 3" key="1">
    <citation type="submission" date="2015-12" db="EMBL/GenBank/DDBJ databases">
        <authorList>
            <person name="Wibberg D."/>
        </authorList>
    </citation>
    <scope>NUCLEOTIDE SEQUENCE [LARGE SCALE GENOMIC DNA]</scope>
    <source>
        <strain evidence="1">R2091</strain>
    </source>
</reference>
<protein>
    <submittedName>
        <fullName evidence="2">Uncharacterized protein</fullName>
    </submittedName>
</protein>
<evidence type="ECO:0000313" key="4">
    <source>
        <dbReference type="Proteomes" id="UP000480763"/>
    </source>
</evidence>
<name>A0A505MLK9_ACIBA</name>
<reference evidence="2" key="3">
    <citation type="submission" date="2019-12" db="EMBL/GenBank/DDBJ databases">
        <authorList>
            <person name="Nguyen S.-T."/>
        </authorList>
    </citation>
    <scope>NUCLEOTIDE SEQUENCE</scope>
    <source>
        <strain evidence="2">DMS06669</strain>
    </source>
</reference>
<dbReference type="RefSeq" id="WP_050444568.1">
    <property type="nucleotide sequence ID" value="NZ_CAUYZO010000010.1"/>
</dbReference>
<dbReference type="Proteomes" id="UP000066661">
    <property type="component" value="Chromosome I"/>
</dbReference>